<evidence type="ECO:0000313" key="2">
    <source>
        <dbReference type="EMBL" id="CCE92387.1"/>
    </source>
</evidence>
<evidence type="ECO:0000256" key="1">
    <source>
        <dbReference type="SAM" id="MobiDB-lite"/>
    </source>
</evidence>
<dbReference type="KEGG" id="tdl:TDEL_0E01440"/>
<reference evidence="2 3" key="1">
    <citation type="journal article" date="2011" name="Proc. Natl. Acad. Sci. U.S.A.">
        <title>Evolutionary erosion of yeast sex chromosomes by mating-type switching accidents.</title>
        <authorList>
            <person name="Gordon J.L."/>
            <person name="Armisen D."/>
            <person name="Proux-Wera E."/>
            <person name="Oheigeartaigh S.S."/>
            <person name="Byrne K.P."/>
            <person name="Wolfe K.H."/>
        </authorList>
    </citation>
    <scope>NUCLEOTIDE SEQUENCE [LARGE SCALE GENOMIC DNA]</scope>
    <source>
        <strain evidence="3">ATCC 10662 / CBS 1146 / NBRC 0425 / NCYC 2629 / NRRL Y-866</strain>
    </source>
</reference>
<keyword evidence="3" id="KW-1185">Reference proteome</keyword>
<proteinExistence type="predicted"/>
<name>G8ZUU3_TORDE</name>
<dbReference type="GO" id="GO:0005777">
    <property type="term" value="C:peroxisome"/>
    <property type="evidence" value="ECO:0007669"/>
    <property type="project" value="EnsemblFungi"/>
</dbReference>
<feature type="compositionally biased region" description="Polar residues" evidence="1">
    <location>
        <begin position="1"/>
        <end position="10"/>
    </location>
</feature>
<dbReference type="FunCoup" id="G8ZUU3">
    <property type="interactions" value="120"/>
</dbReference>
<feature type="region of interest" description="Disordered" evidence="1">
    <location>
        <begin position="1"/>
        <end position="77"/>
    </location>
</feature>
<feature type="compositionally biased region" description="Polar residues" evidence="1">
    <location>
        <begin position="87"/>
        <end position="100"/>
    </location>
</feature>
<gene>
    <name evidence="2" type="primary">TDEL0E01440</name>
    <name evidence="2" type="ORF">TDEL_0E01440</name>
</gene>
<accession>G8ZUU3</accession>
<feature type="compositionally biased region" description="Low complexity" evidence="1">
    <location>
        <begin position="16"/>
        <end position="60"/>
    </location>
</feature>
<dbReference type="OrthoDB" id="4036571at2759"/>
<dbReference type="AlphaFoldDB" id="G8ZUU3"/>
<dbReference type="RefSeq" id="XP_003681598.1">
    <property type="nucleotide sequence ID" value="XM_003681550.1"/>
</dbReference>
<dbReference type="HOGENOM" id="CLU_125609_1_0_1"/>
<dbReference type="STRING" id="1076872.G8ZUU3"/>
<dbReference type="InParanoid" id="G8ZUU3"/>
<dbReference type="EMBL" id="HE616746">
    <property type="protein sequence ID" value="CCE92387.1"/>
    <property type="molecule type" value="Genomic_DNA"/>
</dbReference>
<dbReference type="GeneID" id="11503788"/>
<dbReference type="GO" id="GO:0010494">
    <property type="term" value="C:cytoplasmic stress granule"/>
    <property type="evidence" value="ECO:0007669"/>
    <property type="project" value="EnsemblFungi"/>
</dbReference>
<dbReference type="Proteomes" id="UP000005627">
    <property type="component" value="Chromosome 5"/>
</dbReference>
<evidence type="ECO:0000313" key="3">
    <source>
        <dbReference type="Proteomes" id="UP000005627"/>
    </source>
</evidence>
<organism evidence="2 3">
    <name type="scientific">Torulaspora delbrueckii</name>
    <name type="common">Yeast</name>
    <name type="synonym">Candida colliculosa</name>
    <dbReference type="NCBI Taxonomy" id="4950"/>
    <lineage>
        <taxon>Eukaryota</taxon>
        <taxon>Fungi</taxon>
        <taxon>Dikarya</taxon>
        <taxon>Ascomycota</taxon>
        <taxon>Saccharomycotina</taxon>
        <taxon>Saccharomycetes</taxon>
        <taxon>Saccharomycetales</taxon>
        <taxon>Saccharomycetaceae</taxon>
        <taxon>Torulaspora</taxon>
    </lineage>
</organism>
<dbReference type="eggNOG" id="ENOG502S9P5">
    <property type="taxonomic scope" value="Eukaryota"/>
</dbReference>
<feature type="region of interest" description="Disordered" evidence="1">
    <location>
        <begin position="87"/>
        <end position="106"/>
    </location>
</feature>
<sequence length="134" mass="14782">MSAATVSNGGKLTGWAQAAARAIPAQQHQQQPRPTTTSPSPTHKQSSNSVNSTANTTGAARTKRKPTRQPYNRDEVRSYMNSLFKSQTNAISSESTYTTDQQRKSSLDWGTVTNSKYRNKKYGCLNDIAQALWK</sequence>
<protein>
    <submittedName>
        <fullName evidence="2">Uncharacterized protein</fullName>
    </submittedName>
</protein>